<reference evidence="5 6" key="1">
    <citation type="submission" date="2023-07" db="EMBL/GenBank/DDBJ databases">
        <title>Genomic Encyclopedia of Type Strains, Phase IV (KMG-IV): sequencing the most valuable type-strain genomes for metagenomic binning, comparative biology and taxonomic classification.</title>
        <authorList>
            <person name="Goeker M."/>
        </authorList>
    </citation>
    <scope>NUCLEOTIDE SEQUENCE [LARGE SCALE GENOMIC DNA]</scope>
    <source>
        <strain evidence="5 6">DSM 9768</strain>
    </source>
</reference>
<sequence>MPVKIKDIARICGVSAGTVDRAINNRPGINENTKKRILKVAKELNYRPNYTAQSLVKGKTSTLGVILFDLHNRSFAQLMNAIELKARENGYFVYITLTDKDPNNEKQCIEYLVERNVDGIILFSVNRGNEFEDYLKSFDIPIITVFNKISENWDYVGIRERQAMKDAVTHLVNKGYERFIYVSPPLMYMGKTNIYTQEERLYGFIEGLKSFNIQEEPIIIKEKNYIDILKEWNFQSEYKTAVVCSCDLYALEVLQLLKEKGVNVPGNVGVMGFDNIDVLKYVTPRLTTVEYPIEQIGSDAVESLISKIEHDHFLNIPLLDYKIILGESI</sequence>
<dbReference type="PANTHER" id="PTHR30146">
    <property type="entry name" value="LACI-RELATED TRANSCRIPTIONAL REPRESSOR"/>
    <property type="match status" value="1"/>
</dbReference>
<protein>
    <submittedName>
        <fullName evidence="5">LacI family transcriptional regulator</fullName>
    </submittedName>
</protein>
<keyword evidence="1" id="KW-0805">Transcription regulation</keyword>
<accession>A0ABU0A322</accession>
<dbReference type="InterPro" id="IPR028082">
    <property type="entry name" value="Peripla_BP_I"/>
</dbReference>
<dbReference type="PANTHER" id="PTHR30146:SF109">
    <property type="entry name" value="HTH-TYPE TRANSCRIPTIONAL REGULATOR GALS"/>
    <property type="match status" value="1"/>
</dbReference>
<comment type="caution">
    <text evidence="5">The sequence shown here is derived from an EMBL/GenBank/DDBJ whole genome shotgun (WGS) entry which is preliminary data.</text>
</comment>
<dbReference type="RefSeq" id="WP_307330974.1">
    <property type="nucleotide sequence ID" value="NZ_JAUSUG010000026.1"/>
</dbReference>
<evidence type="ECO:0000313" key="6">
    <source>
        <dbReference type="Proteomes" id="UP001230005"/>
    </source>
</evidence>
<dbReference type="PROSITE" id="PS50932">
    <property type="entry name" value="HTH_LACI_2"/>
    <property type="match status" value="1"/>
</dbReference>
<dbReference type="CDD" id="cd06267">
    <property type="entry name" value="PBP1_LacI_sugar_binding-like"/>
    <property type="match status" value="1"/>
</dbReference>
<dbReference type="SUPFAM" id="SSF53822">
    <property type="entry name" value="Periplasmic binding protein-like I"/>
    <property type="match status" value="1"/>
</dbReference>
<keyword evidence="3" id="KW-0804">Transcription</keyword>
<dbReference type="SMART" id="SM00354">
    <property type="entry name" value="HTH_LACI"/>
    <property type="match status" value="1"/>
</dbReference>
<evidence type="ECO:0000256" key="2">
    <source>
        <dbReference type="ARBA" id="ARBA00023125"/>
    </source>
</evidence>
<name>A0ABU0A322_9BACI</name>
<dbReference type="Gene3D" id="3.40.50.2300">
    <property type="match status" value="2"/>
</dbReference>
<dbReference type="Proteomes" id="UP001230005">
    <property type="component" value="Unassembled WGS sequence"/>
</dbReference>
<organism evidence="5 6">
    <name type="scientific">Evansella vedderi</name>
    <dbReference type="NCBI Taxonomy" id="38282"/>
    <lineage>
        <taxon>Bacteria</taxon>
        <taxon>Bacillati</taxon>
        <taxon>Bacillota</taxon>
        <taxon>Bacilli</taxon>
        <taxon>Bacillales</taxon>
        <taxon>Bacillaceae</taxon>
        <taxon>Evansella</taxon>
    </lineage>
</organism>
<proteinExistence type="predicted"/>
<gene>
    <name evidence="5" type="ORF">J2S74_004824</name>
</gene>
<evidence type="ECO:0000313" key="5">
    <source>
        <dbReference type="EMBL" id="MDQ0257366.1"/>
    </source>
</evidence>
<feature type="domain" description="HTH lacI-type" evidence="4">
    <location>
        <begin position="3"/>
        <end position="57"/>
    </location>
</feature>
<dbReference type="CDD" id="cd01392">
    <property type="entry name" value="HTH_LacI"/>
    <property type="match status" value="1"/>
</dbReference>
<keyword evidence="2" id="KW-0238">DNA-binding</keyword>
<dbReference type="EMBL" id="JAUSUG010000026">
    <property type="protein sequence ID" value="MDQ0257366.1"/>
    <property type="molecule type" value="Genomic_DNA"/>
</dbReference>
<dbReference type="SUPFAM" id="SSF47413">
    <property type="entry name" value="lambda repressor-like DNA-binding domains"/>
    <property type="match status" value="1"/>
</dbReference>
<dbReference type="InterPro" id="IPR000843">
    <property type="entry name" value="HTH_LacI"/>
</dbReference>
<dbReference type="Gene3D" id="1.10.260.40">
    <property type="entry name" value="lambda repressor-like DNA-binding domains"/>
    <property type="match status" value="1"/>
</dbReference>
<evidence type="ECO:0000256" key="3">
    <source>
        <dbReference type="ARBA" id="ARBA00023163"/>
    </source>
</evidence>
<evidence type="ECO:0000256" key="1">
    <source>
        <dbReference type="ARBA" id="ARBA00023015"/>
    </source>
</evidence>
<keyword evidence="6" id="KW-1185">Reference proteome</keyword>
<dbReference type="InterPro" id="IPR046335">
    <property type="entry name" value="LacI/GalR-like_sensor"/>
</dbReference>
<evidence type="ECO:0000259" key="4">
    <source>
        <dbReference type="PROSITE" id="PS50932"/>
    </source>
</evidence>
<dbReference type="InterPro" id="IPR010982">
    <property type="entry name" value="Lambda_DNA-bd_dom_sf"/>
</dbReference>
<dbReference type="Pfam" id="PF00356">
    <property type="entry name" value="LacI"/>
    <property type="match status" value="1"/>
</dbReference>
<dbReference type="Pfam" id="PF13377">
    <property type="entry name" value="Peripla_BP_3"/>
    <property type="match status" value="1"/>
</dbReference>